<feature type="chain" id="PRO_5003822899" evidence="2">
    <location>
        <begin position="20"/>
        <end position="416"/>
    </location>
</feature>
<dbReference type="VEuPathDB" id="MicrosporidiaDB:EDEG_00797"/>
<evidence type="ECO:0000256" key="2">
    <source>
        <dbReference type="SAM" id="SignalP"/>
    </source>
</evidence>
<evidence type="ECO:0000256" key="1">
    <source>
        <dbReference type="SAM" id="MobiDB-lite"/>
    </source>
</evidence>
<feature type="compositionally biased region" description="Pro residues" evidence="1">
    <location>
        <begin position="195"/>
        <end position="207"/>
    </location>
</feature>
<dbReference type="STRING" id="1003232.J9DC83"/>
<dbReference type="OMA" id="IPICPPY"/>
<sequence length="416" mass="46597">MRSAFSLLNIVLFVGISLQRGVYLIKGVPGCPPHRICEVNGLDDVVANSTNLPFLITMLHNNCIPAASVAGWNDHLSYDLVLRKSGNLAPFHPLTNFADHAFCIEKGSGCHRESNTEKVKCEPVDCKPAPCPEPKPVPVPCPPAPEPKPCPEPKPVPVPVPCPPCPAPEPESSCVKPAPKPKPCPPAPKPKPCPPAPKPKPCPPAPEPSEVSEEESGSSAETSEVEHSEESDKEEKSPECPQYVVRRRNIYRNKNREDACNDHVRLAVEDLRVVKTFVFNERDIYNCRKIKVKEVINKAGNVIKWVELKPIFDGKRMTKEGYPALLRFPHFLLELQNYIGRKFKVEKPCLFLDCAGRLYVRLQNTLYMVRFRRDVRFDRKSCFKFVKLCPIRGRALNGLIQKGLAGILFEKSQCEM</sequence>
<dbReference type="PRINTS" id="PR01217">
    <property type="entry name" value="PRICHEXTENSN"/>
</dbReference>
<comment type="caution">
    <text evidence="3">The sequence shown here is derived from an EMBL/GenBank/DDBJ whole genome shotgun (WGS) entry which is preliminary data.</text>
</comment>
<dbReference type="AlphaFoldDB" id="J9DC83"/>
<accession>J9DC83</accession>
<dbReference type="OrthoDB" id="2196318at2759"/>
<dbReference type="EMBL" id="AFBI03000010">
    <property type="protein sequence ID" value="EJW05084.1"/>
    <property type="molecule type" value="Genomic_DNA"/>
</dbReference>
<protein>
    <submittedName>
        <fullName evidence="3">Uncharacterized protein</fullName>
    </submittedName>
</protein>
<dbReference type="Proteomes" id="UP000003163">
    <property type="component" value="Unassembled WGS sequence"/>
</dbReference>
<feature type="compositionally biased region" description="Basic and acidic residues" evidence="1">
    <location>
        <begin position="224"/>
        <end position="238"/>
    </location>
</feature>
<feature type="region of interest" description="Disordered" evidence="1">
    <location>
        <begin position="195"/>
        <end position="239"/>
    </location>
</feature>
<evidence type="ECO:0000313" key="3">
    <source>
        <dbReference type="EMBL" id="EJW05084.1"/>
    </source>
</evidence>
<dbReference type="InParanoid" id="J9DC83"/>
<feature type="signal peptide" evidence="2">
    <location>
        <begin position="1"/>
        <end position="19"/>
    </location>
</feature>
<gene>
    <name evidence="3" type="ORF">EDEG_00797</name>
</gene>
<reference evidence="4" key="2">
    <citation type="submission" date="2015-07" db="EMBL/GenBank/DDBJ databases">
        <title>Contrasting host-pathogen interactions and genome evolution in two generalist and specialist microsporidian pathogens of mosquitoes.</title>
        <authorList>
            <consortium name="The Broad Institute Genomics Platform"/>
            <consortium name="The Broad Institute Genome Sequencing Center for Infectious Disease"/>
            <person name="Cuomo C.A."/>
            <person name="Sanscrainte N.D."/>
            <person name="Goldberg J.M."/>
            <person name="Heiman D."/>
            <person name="Young S."/>
            <person name="Zeng Q."/>
            <person name="Becnel J.J."/>
            <person name="Birren B.W."/>
        </authorList>
    </citation>
    <scope>NUCLEOTIDE SEQUENCE [LARGE SCALE GENOMIC DNA]</scope>
    <source>
        <strain evidence="4">USNM 41457</strain>
    </source>
</reference>
<proteinExistence type="predicted"/>
<dbReference type="HOGENOM" id="CLU_715897_0_0_1"/>
<reference evidence="3 4" key="1">
    <citation type="submission" date="2011-08" db="EMBL/GenBank/DDBJ databases">
        <authorList>
            <person name="Liu Z.J."/>
            <person name="Shi F.L."/>
            <person name="Lu J.Q."/>
            <person name="Li M."/>
            <person name="Wang Z.L."/>
        </authorList>
    </citation>
    <scope>NUCLEOTIDE SEQUENCE [LARGE SCALE GENOMIC DNA]</scope>
    <source>
        <strain evidence="3 4">USNM 41457</strain>
    </source>
</reference>
<keyword evidence="4" id="KW-1185">Reference proteome</keyword>
<evidence type="ECO:0000313" key="4">
    <source>
        <dbReference type="Proteomes" id="UP000003163"/>
    </source>
</evidence>
<name>J9DC83_EDHAE</name>
<organism evidence="3 4">
    <name type="scientific">Edhazardia aedis (strain USNM 41457)</name>
    <name type="common">Microsporidian parasite</name>
    <dbReference type="NCBI Taxonomy" id="1003232"/>
    <lineage>
        <taxon>Eukaryota</taxon>
        <taxon>Fungi</taxon>
        <taxon>Fungi incertae sedis</taxon>
        <taxon>Microsporidia</taxon>
        <taxon>Edhazardia</taxon>
    </lineage>
</organism>
<keyword evidence="2" id="KW-0732">Signal</keyword>